<evidence type="ECO:0000259" key="10">
    <source>
        <dbReference type="Pfam" id="PF08245"/>
    </source>
</evidence>
<dbReference type="InterPro" id="IPR036615">
    <property type="entry name" value="Mur_ligase_C_dom_sf"/>
</dbReference>
<accession>A0ABW1XI63</accession>
<dbReference type="SUPFAM" id="SSF53244">
    <property type="entry name" value="MurD-like peptide ligases, peptide-binding domain"/>
    <property type="match status" value="1"/>
</dbReference>
<evidence type="ECO:0000256" key="8">
    <source>
        <dbReference type="RuleBase" id="RU003664"/>
    </source>
</evidence>
<dbReference type="Gene3D" id="3.40.50.720">
    <property type="entry name" value="NAD(P)-binding Rossmann-like Domain"/>
    <property type="match status" value="1"/>
</dbReference>
<dbReference type="Gene3D" id="3.90.190.20">
    <property type="entry name" value="Mur ligase, C-terminal domain"/>
    <property type="match status" value="1"/>
</dbReference>
<keyword evidence="6 7" id="KW-0067">ATP-binding</keyword>
<dbReference type="InterPro" id="IPR013221">
    <property type="entry name" value="Mur_ligase_cen"/>
</dbReference>
<evidence type="ECO:0000256" key="7">
    <source>
        <dbReference type="HAMAP-Rule" id="MF_00639"/>
    </source>
</evidence>
<keyword evidence="4 7" id="KW-0436">Ligase</keyword>
<feature type="domain" description="Mur ligase central" evidence="10">
    <location>
        <begin position="106"/>
        <end position="273"/>
    </location>
</feature>
<comment type="pathway">
    <text evidence="2 7 8">Cell wall biogenesis; peptidoglycan biosynthesis.</text>
</comment>
<evidence type="ECO:0000256" key="6">
    <source>
        <dbReference type="ARBA" id="ARBA00022840"/>
    </source>
</evidence>
<dbReference type="PANTHER" id="PTHR43692:SF1">
    <property type="entry name" value="UDP-N-ACETYLMURAMOYLALANINE--D-GLUTAMATE LIGASE"/>
    <property type="match status" value="1"/>
</dbReference>
<evidence type="ECO:0000313" key="12">
    <source>
        <dbReference type="Proteomes" id="UP001596364"/>
    </source>
</evidence>
<dbReference type="SUPFAM" id="SSF51984">
    <property type="entry name" value="MurCD N-terminal domain"/>
    <property type="match status" value="1"/>
</dbReference>
<dbReference type="RefSeq" id="WP_131259070.1">
    <property type="nucleotide sequence ID" value="NZ_JBHSUS010000001.1"/>
</dbReference>
<dbReference type="NCBIfam" id="TIGR01087">
    <property type="entry name" value="murD"/>
    <property type="match status" value="1"/>
</dbReference>
<dbReference type="Gene3D" id="3.40.1190.10">
    <property type="entry name" value="Mur-like, catalytic domain"/>
    <property type="match status" value="1"/>
</dbReference>
<dbReference type="PANTHER" id="PTHR43692">
    <property type="entry name" value="UDP-N-ACETYLMURAMOYLALANINE--D-GLUTAMATE LIGASE"/>
    <property type="match status" value="1"/>
</dbReference>
<dbReference type="InterPro" id="IPR004101">
    <property type="entry name" value="Mur_ligase_C"/>
</dbReference>
<organism evidence="11 12">
    <name type="scientific">Pseudobowmanella zhangzhouensis</name>
    <dbReference type="NCBI Taxonomy" id="1537679"/>
    <lineage>
        <taxon>Bacteria</taxon>
        <taxon>Pseudomonadati</taxon>
        <taxon>Pseudomonadota</taxon>
        <taxon>Gammaproteobacteria</taxon>
        <taxon>Alteromonadales</taxon>
        <taxon>Alteromonadaceae</taxon>
    </lineage>
</organism>
<keyword evidence="7 8" id="KW-0961">Cell wall biogenesis/degradation</keyword>
<evidence type="ECO:0000256" key="1">
    <source>
        <dbReference type="ARBA" id="ARBA00004496"/>
    </source>
</evidence>
<feature type="binding site" evidence="7">
    <location>
        <begin position="108"/>
        <end position="114"/>
    </location>
    <ligand>
        <name>ATP</name>
        <dbReference type="ChEBI" id="CHEBI:30616"/>
    </ligand>
</feature>
<dbReference type="Pfam" id="PF21799">
    <property type="entry name" value="MurD-like_N"/>
    <property type="match status" value="1"/>
</dbReference>
<comment type="catalytic activity">
    <reaction evidence="7 8">
        <text>UDP-N-acetyl-alpha-D-muramoyl-L-alanine + D-glutamate + ATP = UDP-N-acetyl-alpha-D-muramoyl-L-alanyl-D-glutamate + ADP + phosphate + H(+)</text>
        <dbReference type="Rhea" id="RHEA:16429"/>
        <dbReference type="ChEBI" id="CHEBI:15378"/>
        <dbReference type="ChEBI" id="CHEBI:29986"/>
        <dbReference type="ChEBI" id="CHEBI:30616"/>
        <dbReference type="ChEBI" id="CHEBI:43474"/>
        <dbReference type="ChEBI" id="CHEBI:83898"/>
        <dbReference type="ChEBI" id="CHEBI:83900"/>
        <dbReference type="ChEBI" id="CHEBI:456216"/>
        <dbReference type="EC" id="6.3.2.9"/>
    </reaction>
</comment>
<dbReference type="HAMAP" id="MF_00639">
    <property type="entry name" value="MurD"/>
    <property type="match status" value="1"/>
</dbReference>
<gene>
    <name evidence="7 11" type="primary">murD</name>
    <name evidence="11" type="ORF">ACFP85_02200</name>
</gene>
<protein>
    <recommendedName>
        <fullName evidence="7 8">UDP-N-acetylmuramoylalanine--D-glutamate ligase</fullName>
        <ecNumber evidence="7 8">6.3.2.9</ecNumber>
    </recommendedName>
    <alternativeName>
        <fullName evidence="7">D-glutamic acid-adding enzyme</fullName>
    </alternativeName>
    <alternativeName>
        <fullName evidence="7">UDP-N-acetylmuramoyl-L-alanyl-D-glutamate synthetase</fullName>
    </alternativeName>
</protein>
<comment type="similarity">
    <text evidence="7">Belongs to the MurCDEF family.</text>
</comment>
<sequence length="431" mass="45442">MDFLAGKHIAVLGLGQTGQACVAYLQGKCESLQGFDTRTNLSVQLPVPVTLGPLEAARLTQFDMLVVSPGLSIRSDAIAAAAHHGVEIVGDVELFARLNRKPVIAITGSNGKSTVTSLVTSMLQQAGLNAAMGGNIGIPVLDLLGTDADVFVLELSSFQLETTSSLAPVAATVLNVSDDHMDRYRDFADYRDSKLRIYRHAQRCIANRDDASTAYPKALARDSFGLEPSRDGFGYDAATQTILFKNQAWLSMQDCQLRGLHNVANIQASAALALALTDDHGALQQAAKTFKGLAHRCELVSQRGGVSWINDSKGTNVGATLAAIDGLAPTVTGKLVLIAGGDAKGADLQPMVAALSKVDTLITLGKDGDKIARLHNNAKPVTGIQQAVSLAASIASEGDMVLLSPACASLDMFRNYQDRGEQFVAAVEALQ</sequence>
<keyword evidence="5 7" id="KW-0547">Nucleotide-binding</keyword>
<dbReference type="Pfam" id="PF08245">
    <property type="entry name" value="Mur_ligase_M"/>
    <property type="match status" value="1"/>
</dbReference>
<evidence type="ECO:0000259" key="9">
    <source>
        <dbReference type="Pfam" id="PF02875"/>
    </source>
</evidence>
<evidence type="ECO:0000256" key="4">
    <source>
        <dbReference type="ARBA" id="ARBA00022598"/>
    </source>
</evidence>
<keyword evidence="7 8" id="KW-0573">Peptidoglycan synthesis</keyword>
<comment type="function">
    <text evidence="7 8">Cell wall formation. Catalyzes the addition of glutamate to the nucleotide precursor UDP-N-acetylmuramoyl-L-alanine (UMA).</text>
</comment>
<dbReference type="PROSITE" id="PS51257">
    <property type="entry name" value="PROKAR_LIPOPROTEIN"/>
    <property type="match status" value="1"/>
</dbReference>
<dbReference type="Pfam" id="PF02875">
    <property type="entry name" value="Mur_ligase_C"/>
    <property type="match status" value="1"/>
</dbReference>
<dbReference type="Proteomes" id="UP001596364">
    <property type="component" value="Unassembled WGS sequence"/>
</dbReference>
<reference evidence="12" key="1">
    <citation type="journal article" date="2019" name="Int. J. Syst. Evol. Microbiol.">
        <title>The Global Catalogue of Microorganisms (GCM) 10K type strain sequencing project: providing services to taxonomists for standard genome sequencing and annotation.</title>
        <authorList>
            <consortium name="The Broad Institute Genomics Platform"/>
            <consortium name="The Broad Institute Genome Sequencing Center for Infectious Disease"/>
            <person name="Wu L."/>
            <person name="Ma J."/>
        </authorList>
    </citation>
    <scope>NUCLEOTIDE SEQUENCE [LARGE SCALE GENOMIC DNA]</scope>
    <source>
        <strain evidence="12">CGMCC 1.16031</strain>
    </source>
</reference>
<evidence type="ECO:0000256" key="2">
    <source>
        <dbReference type="ARBA" id="ARBA00004752"/>
    </source>
</evidence>
<keyword evidence="7 8" id="KW-0131">Cell cycle</keyword>
<dbReference type="EMBL" id="JBHSUS010000001">
    <property type="protein sequence ID" value="MFC6438963.1"/>
    <property type="molecule type" value="Genomic_DNA"/>
</dbReference>
<dbReference type="SUPFAM" id="SSF53623">
    <property type="entry name" value="MurD-like peptide ligases, catalytic domain"/>
    <property type="match status" value="1"/>
</dbReference>
<keyword evidence="12" id="KW-1185">Reference proteome</keyword>
<feature type="domain" description="Mur ligase C-terminal" evidence="9">
    <location>
        <begin position="295"/>
        <end position="407"/>
    </location>
</feature>
<comment type="caution">
    <text evidence="11">The sequence shown here is derived from an EMBL/GenBank/DDBJ whole genome shotgun (WGS) entry which is preliminary data.</text>
</comment>
<proteinExistence type="inferred from homology"/>
<evidence type="ECO:0000256" key="3">
    <source>
        <dbReference type="ARBA" id="ARBA00022490"/>
    </source>
</evidence>
<keyword evidence="7 8" id="KW-0132">Cell division</keyword>
<name>A0ABW1XI63_9ALTE</name>
<comment type="subcellular location">
    <subcellularLocation>
        <location evidence="1 7 8">Cytoplasm</location>
    </subcellularLocation>
</comment>
<keyword evidence="7 8" id="KW-0133">Cell shape</keyword>
<evidence type="ECO:0000313" key="11">
    <source>
        <dbReference type="EMBL" id="MFC6438963.1"/>
    </source>
</evidence>
<dbReference type="InterPro" id="IPR005762">
    <property type="entry name" value="MurD"/>
</dbReference>
<evidence type="ECO:0000256" key="5">
    <source>
        <dbReference type="ARBA" id="ARBA00022741"/>
    </source>
</evidence>
<dbReference type="InterPro" id="IPR036565">
    <property type="entry name" value="Mur-like_cat_sf"/>
</dbReference>
<keyword evidence="3 7" id="KW-0963">Cytoplasm</keyword>
<dbReference type="GO" id="GO:0008764">
    <property type="term" value="F:UDP-N-acetylmuramoylalanine-D-glutamate ligase activity"/>
    <property type="evidence" value="ECO:0007669"/>
    <property type="project" value="UniProtKB-EC"/>
</dbReference>
<dbReference type="EC" id="6.3.2.9" evidence="7 8"/>